<name>A0ABT5CCL4_9BACT</name>
<reference evidence="2 3" key="1">
    <citation type="submission" date="2023-01" db="EMBL/GenBank/DDBJ databases">
        <title>Minimal conservation of predation-associated metabolite biosynthetic gene clusters underscores biosynthetic potential of Myxococcota including descriptions for ten novel species: Archangium lansinium sp. nov., Myxococcus landrumus sp. nov., Nannocystis bai.</title>
        <authorList>
            <person name="Ahearne A."/>
            <person name="Stevens C."/>
            <person name="Dowd S."/>
        </authorList>
    </citation>
    <scope>NUCLEOTIDE SEQUENCE [LARGE SCALE GENOMIC DNA]</scope>
    <source>
        <strain evidence="2 3">WIWO2</strain>
    </source>
</reference>
<feature type="region of interest" description="Disordered" evidence="1">
    <location>
        <begin position="22"/>
        <end position="44"/>
    </location>
</feature>
<dbReference type="RefSeq" id="WP_272102306.1">
    <property type="nucleotide sequence ID" value="NZ_JAQNDK010000005.1"/>
</dbReference>
<comment type="caution">
    <text evidence="2">The sequence shown here is derived from an EMBL/GenBank/DDBJ whole genome shotgun (WGS) entry which is preliminary data.</text>
</comment>
<sequence length="247" mass="26447">MNSSTRVALALLFTAASLGNTGCQSQDRPIGGGEPSPDSNDSNDSSAAALLIARWEGYIENYQFPSGTDVIQLDIDTVEGTSIQGKVRFGAGASVPPPVDPDVGYPPSADPDHRYDTHVPSEGFDFTMFGAQLTDRRLLFSIDPRELWKGWCELQASYPVSPGSETYLCMPNEGWSGGPDVCYQGGQPADCGYLELCGSFICDCRESGCTVDAQSAVGFDVAIDEQEANGSITFGSKLYNVRLTRDP</sequence>
<evidence type="ECO:0000256" key="1">
    <source>
        <dbReference type="SAM" id="MobiDB-lite"/>
    </source>
</evidence>
<dbReference type="EMBL" id="JAQNDK010000005">
    <property type="protein sequence ID" value="MDC0684182.1"/>
    <property type="molecule type" value="Genomic_DNA"/>
</dbReference>
<dbReference type="Proteomes" id="UP001217485">
    <property type="component" value="Unassembled WGS sequence"/>
</dbReference>
<organism evidence="2 3">
    <name type="scientific">Sorangium atrum</name>
    <dbReference type="NCBI Taxonomy" id="2995308"/>
    <lineage>
        <taxon>Bacteria</taxon>
        <taxon>Pseudomonadati</taxon>
        <taxon>Myxococcota</taxon>
        <taxon>Polyangia</taxon>
        <taxon>Polyangiales</taxon>
        <taxon>Polyangiaceae</taxon>
        <taxon>Sorangium</taxon>
    </lineage>
</organism>
<protein>
    <recommendedName>
        <fullName evidence="4">Lipoprotein</fullName>
    </recommendedName>
</protein>
<proteinExistence type="predicted"/>
<accession>A0ABT5CCL4</accession>
<feature type="compositionally biased region" description="Low complexity" evidence="1">
    <location>
        <begin position="35"/>
        <end position="44"/>
    </location>
</feature>
<evidence type="ECO:0000313" key="2">
    <source>
        <dbReference type="EMBL" id="MDC0684182.1"/>
    </source>
</evidence>
<gene>
    <name evidence="2" type="ORF">POL72_41050</name>
</gene>
<evidence type="ECO:0008006" key="4">
    <source>
        <dbReference type="Google" id="ProtNLM"/>
    </source>
</evidence>
<keyword evidence="3" id="KW-1185">Reference proteome</keyword>
<evidence type="ECO:0000313" key="3">
    <source>
        <dbReference type="Proteomes" id="UP001217485"/>
    </source>
</evidence>